<protein>
    <submittedName>
        <fullName evidence="1">Uncharacterized protein</fullName>
    </submittedName>
</protein>
<proteinExistence type="predicted"/>
<gene>
    <name evidence="1" type="ORF">ADUPG1_005440</name>
</gene>
<accession>A0ABQ5KCF3</accession>
<reference evidence="1" key="1">
    <citation type="submission" date="2022-03" db="EMBL/GenBank/DDBJ databases">
        <title>Draft genome sequence of Aduncisulcus paluster, a free-living microaerophilic Fornicata.</title>
        <authorList>
            <person name="Yuyama I."/>
            <person name="Kume K."/>
            <person name="Tamura T."/>
            <person name="Inagaki Y."/>
            <person name="Hashimoto T."/>
        </authorList>
    </citation>
    <scope>NUCLEOTIDE SEQUENCE</scope>
    <source>
        <strain evidence="1">NY0171</strain>
    </source>
</reference>
<sequence length="110" mass="11716">PCVFVDDEDGVGGHDFIDYTQAVSLDGSTGFSNFDNSIAETFNYFCFGGTPRVKNIYVDISGFKIFLGGSEKFGGNFFTGKIFGLSVGGVSGYGQNPTGRTVAYFGVNET</sequence>
<feature type="non-terminal residue" evidence="1">
    <location>
        <position position="1"/>
    </location>
</feature>
<dbReference type="EMBL" id="BQXS01008680">
    <property type="protein sequence ID" value="GKT30232.1"/>
    <property type="molecule type" value="Genomic_DNA"/>
</dbReference>
<comment type="caution">
    <text evidence="1">The sequence shown here is derived from an EMBL/GenBank/DDBJ whole genome shotgun (WGS) entry which is preliminary data.</text>
</comment>
<evidence type="ECO:0000313" key="2">
    <source>
        <dbReference type="Proteomes" id="UP001057375"/>
    </source>
</evidence>
<evidence type="ECO:0000313" key="1">
    <source>
        <dbReference type="EMBL" id="GKT30232.1"/>
    </source>
</evidence>
<dbReference type="Proteomes" id="UP001057375">
    <property type="component" value="Unassembled WGS sequence"/>
</dbReference>
<name>A0ABQ5KCF3_9EUKA</name>
<keyword evidence="2" id="KW-1185">Reference proteome</keyword>
<organism evidence="1 2">
    <name type="scientific">Aduncisulcus paluster</name>
    <dbReference type="NCBI Taxonomy" id="2918883"/>
    <lineage>
        <taxon>Eukaryota</taxon>
        <taxon>Metamonada</taxon>
        <taxon>Carpediemonas-like organisms</taxon>
        <taxon>Aduncisulcus</taxon>
    </lineage>
</organism>